<dbReference type="RefSeq" id="WP_173069603.1">
    <property type="nucleotide sequence ID" value="NZ_BAABGO010000048.1"/>
</dbReference>
<dbReference type="Proteomes" id="UP000482800">
    <property type="component" value="Unassembled WGS sequence"/>
</dbReference>
<gene>
    <name evidence="2" type="ORF">Phou_090100</name>
</gene>
<protein>
    <recommendedName>
        <fullName evidence="1">Helix-turn-helix domain-containing protein</fullName>
    </recommendedName>
</protein>
<reference evidence="2 3" key="2">
    <citation type="submission" date="2020-03" db="EMBL/GenBank/DDBJ databases">
        <authorList>
            <person name="Ichikawa N."/>
            <person name="Kimura A."/>
            <person name="Kitahashi Y."/>
            <person name="Uohara A."/>
        </authorList>
    </citation>
    <scope>NUCLEOTIDE SEQUENCE [LARGE SCALE GENOMIC DNA]</scope>
    <source>
        <strain evidence="2 3">NBRC 108639</strain>
    </source>
</reference>
<evidence type="ECO:0000313" key="3">
    <source>
        <dbReference type="Proteomes" id="UP000482800"/>
    </source>
</evidence>
<feature type="domain" description="Helix-turn-helix" evidence="1">
    <location>
        <begin position="27"/>
        <end position="64"/>
    </location>
</feature>
<evidence type="ECO:0000313" key="2">
    <source>
        <dbReference type="EMBL" id="GFJ84830.1"/>
    </source>
</evidence>
<organism evidence="2 3">
    <name type="scientific">Phytohabitans houttuyneae</name>
    <dbReference type="NCBI Taxonomy" id="1076126"/>
    <lineage>
        <taxon>Bacteria</taxon>
        <taxon>Bacillati</taxon>
        <taxon>Actinomycetota</taxon>
        <taxon>Actinomycetes</taxon>
        <taxon>Micromonosporales</taxon>
        <taxon>Micromonosporaceae</taxon>
    </lineage>
</organism>
<name>A0A6V8KN75_9ACTN</name>
<sequence length="70" mass="7369">MAAARAWSVEQVRALGVTTDVVTAGSVLGFGRTTAYRLARDGQFPVPVRKVGGRYLVAVAHLLQAVGIDT</sequence>
<accession>A0A6V8KN75</accession>
<dbReference type="AlphaFoldDB" id="A0A6V8KN75"/>
<keyword evidence="3" id="KW-1185">Reference proteome</keyword>
<dbReference type="InterPro" id="IPR041657">
    <property type="entry name" value="HTH_17"/>
</dbReference>
<reference evidence="2 3" key="1">
    <citation type="submission" date="2020-03" db="EMBL/GenBank/DDBJ databases">
        <title>Whole genome shotgun sequence of Phytohabitans houttuyneae NBRC 108639.</title>
        <authorList>
            <person name="Komaki H."/>
            <person name="Tamura T."/>
        </authorList>
    </citation>
    <scope>NUCLEOTIDE SEQUENCE [LARGE SCALE GENOMIC DNA]</scope>
    <source>
        <strain evidence="2 3">NBRC 108639</strain>
    </source>
</reference>
<proteinExistence type="predicted"/>
<evidence type="ECO:0000259" key="1">
    <source>
        <dbReference type="Pfam" id="PF12728"/>
    </source>
</evidence>
<dbReference type="Pfam" id="PF12728">
    <property type="entry name" value="HTH_17"/>
    <property type="match status" value="1"/>
</dbReference>
<dbReference type="EMBL" id="BLPF01000004">
    <property type="protein sequence ID" value="GFJ84830.1"/>
    <property type="molecule type" value="Genomic_DNA"/>
</dbReference>
<comment type="caution">
    <text evidence="2">The sequence shown here is derived from an EMBL/GenBank/DDBJ whole genome shotgun (WGS) entry which is preliminary data.</text>
</comment>